<name>T0BFF5_ALIAG</name>
<dbReference type="Pfam" id="PF01583">
    <property type="entry name" value="APS_kinase"/>
    <property type="match status" value="1"/>
</dbReference>
<dbReference type="AlphaFoldDB" id="T0BFF5"/>
<evidence type="ECO:0000256" key="6">
    <source>
        <dbReference type="HAMAP-Rule" id="MF_00065"/>
    </source>
</evidence>
<dbReference type="KEGG" id="aaco:K1I37_06375"/>
<dbReference type="EC" id="2.7.1.25" evidence="2 6"/>
<dbReference type="NCBIfam" id="TIGR00455">
    <property type="entry name" value="apsK"/>
    <property type="match status" value="1"/>
</dbReference>
<protein>
    <recommendedName>
        <fullName evidence="2 6">Adenylyl-sulfate kinase</fullName>
        <ecNumber evidence="2 6">2.7.1.25</ecNumber>
    </recommendedName>
    <alternativeName>
        <fullName evidence="6">APS kinase</fullName>
    </alternativeName>
    <alternativeName>
        <fullName evidence="6">ATP adenosine-5'-phosphosulfate 3'-phosphotransferase</fullName>
    </alternativeName>
    <alternativeName>
        <fullName evidence="6">Adenosine-5'-phosphosulfate kinase</fullName>
    </alternativeName>
</protein>
<evidence type="ECO:0000256" key="7">
    <source>
        <dbReference type="RuleBase" id="RU004347"/>
    </source>
</evidence>
<evidence type="ECO:0000256" key="4">
    <source>
        <dbReference type="ARBA" id="ARBA00022741"/>
    </source>
</evidence>
<keyword evidence="10" id="KW-1185">Reference proteome</keyword>
<dbReference type="EMBL" id="CP080467">
    <property type="protein sequence ID" value="UNO50111.1"/>
    <property type="molecule type" value="Genomic_DNA"/>
</dbReference>
<dbReference type="CDD" id="cd02027">
    <property type="entry name" value="APSK"/>
    <property type="match status" value="1"/>
</dbReference>
<dbReference type="GO" id="GO:0005524">
    <property type="term" value="F:ATP binding"/>
    <property type="evidence" value="ECO:0007669"/>
    <property type="project" value="UniProtKB-UniRule"/>
</dbReference>
<comment type="catalytic activity">
    <reaction evidence="1 6 7">
        <text>adenosine 5'-phosphosulfate + ATP = 3'-phosphoadenylyl sulfate + ADP + H(+)</text>
        <dbReference type="Rhea" id="RHEA:24152"/>
        <dbReference type="ChEBI" id="CHEBI:15378"/>
        <dbReference type="ChEBI" id="CHEBI:30616"/>
        <dbReference type="ChEBI" id="CHEBI:58243"/>
        <dbReference type="ChEBI" id="CHEBI:58339"/>
        <dbReference type="ChEBI" id="CHEBI:456216"/>
        <dbReference type="EC" id="2.7.1.25"/>
    </reaction>
</comment>
<keyword evidence="3 6" id="KW-0808">Transferase</keyword>
<comment type="similarity">
    <text evidence="6 7">Belongs to the APS kinase family.</text>
</comment>
<dbReference type="GO" id="GO:0004020">
    <property type="term" value="F:adenylylsulfate kinase activity"/>
    <property type="evidence" value="ECO:0007669"/>
    <property type="project" value="UniProtKB-UniRule"/>
</dbReference>
<dbReference type="OrthoDB" id="9804504at2"/>
<dbReference type="SUPFAM" id="SSF52540">
    <property type="entry name" value="P-loop containing nucleoside triphosphate hydrolases"/>
    <property type="match status" value="1"/>
</dbReference>
<comment type="pathway">
    <text evidence="6 7">Sulfur metabolism; hydrogen sulfide biosynthesis; sulfite from sulfate: step 2/3.</text>
</comment>
<organism evidence="9 10">
    <name type="scientific">Alicyclobacillus acidoterrestris (strain ATCC 49025 / DSM 3922 / CIP 106132 / NCIMB 13137 / GD3B)</name>
    <dbReference type="NCBI Taxonomy" id="1356854"/>
    <lineage>
        <taxon>Bacteria</taxon>
        <taxon>Bacillati</taxon>
        <taxon>Bacillota</taxon>
        <taxon>Bacilli</taxon>
        <taxon>Bacillales</taxon>
        <taxon>Alicyclobacillaceae</taxon>
        <taxon>Alicyclobacillus</taxon>
    </lineage>
</organism>
<evidence type="ECO:0000313" key="10">
    <source>
        <dbReference type="Proteomes" id="UP000829401"/>
    </source>
</evidence>
<evidence type="ECO:0000256" key="5">
    <source>
        <dbReference type="ARBA" id="ARBA00022840"/>
    </source>
</evidence>
<dbReference type="GO" id="GO:0004781">
    <property type="term" value="F:sulfate adenylyltransferase (ATP) activity"/>
    <property type="evidence" value="ECO:0007669"/>
    <property type="project" value="TreeGrafter"/>
</dbReference>
<feature type="active site" description="Phosphoserine intermediate" evidence="6">
    <location>
        <position position="83"/>
    </location>
</feature>
<proteinExistence type="inferred from homology"/>
<reference evidence="10" key="1">
    <citation type="journal article" date="2022" name="G3 (Bethesda)">
        <title>Unveiling the complete genome sequence of Alicyclobacillus acidoterrestris DSM 3922T, a taint-producing strain.</title>
        <authorList>
            <person name="Leonardo I.C."/>
            <person name="Barreto Crespo M.T."/>
            <person name="Gaspar F.B."/>
        </authorList>
    </citation>
    <scope>NUCLEOTIDE SEQUENCE [LARGE SCALE GENOMIC DNA]</scope>
    <source>
        <strain evidence="10">DSM 3922</strain>
    </source>
</reference>
<keyword evidence="6 7" id="KW-0418">Kinase</keyword>
<dbReference type="GO" id="GO:0005737">
    <property type="term" value="C:cytoplasm"/>
    <property type="evidence" value="ECO:0007669"/>
    <property type="project" value="TreeGrafter"/>
</dbReference>
<dbReference type="GO" id="GO:0070814">
    <property type="term" value="P:hydrogen sulfide biosynthetic process"/>
    <property type="evidence" value="ECO:0007669"/>
    <property type="project" value="UniProtKB-UniRule"/>
</dbReference>
<dbReference type="STRING" id="1356854.N007_14350"/>
<dbReference type="eggNOG" id="COG0529">
    <property type="taxonomic scope" value="Bacteria"/>
</dbReference>
<dbReference type="GO" id="GO:0019379">
    <property type="term" value="P:sulfate assimilation, phosphoadenylyl sulfate reduction by phosphoadenylyl-sulfate reductase (thioredoxin)"/>
    <property type="evidence" value="ECO:0007669"/>
    <property type="project" value="TreeGrafter"/>
</dbReference>
<accession>T0BFF5</accession>
<dbReference type="HAMAP" id="MF_00065">
    <property type="entry name" value="Adenylyl_sulf_kinase"/>
    <property type="match status" value="1"/>
</dbReference>
<dbReference type="InterPro" id="IPR027417">
    <property type="entry name" value="P-loop_NTPase"/>
</dbReference>
<evidence type="ECO:0000313" key="9">
    <source>
        <dbReference type="EMBL" id="UNO50111.1"/>
    </source>
</evidence>
<accession>A0A9E6ZN64</accession>
<dbReference type="InterPro" id="IPR059117">
    <property type="entry name" value="APS_kinase_dom"/>
</dbReference>
<dbReference type="PANTHER" id="PTHR42700">
    <property type="entry name" value="SULFATE ADENYLYLTRANSFERASE"/>
    <property type="match status" value="1"/>
</dbReference>
<gene>
    <name evidence="6 9" type="primary">cysC</name>
    <name evidence="9" type="ORF">K1I37_06375</name>
</gene>
<evidence type="ECO:0000259" key="8">
    <source>
        <dbReference type="Pfam" id="PF01583"/>
    </source>
</evidence>
<keyword evidence="4 6" id="KW-0547">Nucleotide-binding</keyword>
<dbReference type="InterPro" id="IPR050512">
    <property type="entry name" value="Sulf_AdTrans/APS_kinase"/>
</dbReference>
<dbReference type="GO" id="GO:0010134">
    <property type="term" value="P:sulfate assimilation via adenylyl sulfate reduction"/>
    <property type="evidence" value="ECO:0007669"/>
    <property type="project" value="TreeGrafter"/>
</dbReference>
<dbReference type="Gene3D" id="3.40.50.300">
    <property type="entry name" value="P-loop containing nucleotide triphosphate hydrolases"/>
    <property type="match status" value="1"/>
</dbReference>
<evidence type="ECO:0000256" key="3">
    <source>
        <dbReference type="ARBA" id="ARBA00022679"/>
    </source>
</evidence>
<keyword evidence="6" id="KW-0597">Phosphoprotein</keyword>
<feature type="binding site" evidence="6">
    <location>
        <begin position="9"/>
        <end position="16"/>
    </location>
    <ligand>
        <name>ATP</name>
        <dbReference type="ChEBI" id="CHEBI:30616"/>
    </ligand>
</feature>
<evidence type="ECO:0000256" key="1">
    <source>
        <dbReference type="ARBA" id="ARBA00001823"/>
    </source>
</evidence>
<dbReference type="InterPro" id="IPR002891">
    <property type="entry name" value="APS"/>
</dbReference>
<feature type="domain" description="APS kinase" evidence="8">
    <location>
        <begin position="2"/>
        <end position="151"/>
    </location>
</feature>
<comment type="function">
    <text evidence="6 7">Catalyzes the synthesis of activated sulfate.</text>
</comment>
<sequence>MSCVVWLTGLSGSGKTTIAYALHDALHKRGVVSFVIDGDKVRKGLNSDLGFSPADRQENVRRIGALAKLLMDDGVLPIVASISPQREDRDRVRRQIGEDKFIEVYVNCPIEVCEQRDPKGLYKKVRMGEIQQFTGIHQTYEAPLHPDLVIKSDQVSVDEAVQSILPRLCNQLA</sequence>
<dbReference type="PANTHER" id="PTHR42700:SF1">
    <property type="entry name" value="SULFATE ADENYLYLTRANSFERASE"/>
    <property type="match status" value="1"/>
</dbReference>
<dbReference type="Proteomes" id="UP000829401">
    <property type="component" value="Chromosome"/>
</dbReference>
<dbReference type="NCBIfam" id="NF003013">
    <property type="entry name" value="PRK03846.1"/>
    <property type="match status" value="1"/>
</dbReference>
<keyword evidence="5 6" id="KW-0067">ATP-binding</keyword>
<evidence type="ECO:0000256" key="2">
    <source>
        <dbReference type="ARBA" id="ARBA00012121"/>
    </source>
</evidence>